<evidence type="ECO:0000313" key="2">
    <source>
        <dbReference type="EMBL" id="MBU5484258.1"/>
    </source>
</evidence>
<dbReference type="EMBL" id="JAHLQF010000002">
    <property type="protein sequence ID" value="MBU5484258.1"/>
    <property type="molecule type" value="Genomic_DNA"/>
</dbReference>
<keyword evidence="1" id="KW-0812">Transmembrane</keyword>
<keyword evidence="1" id="KW-1133">Transmembrane helix</keyword>
<name>A0ABS6EGU6_9CLOT</name>
<feature type="transmembrane region" description="Helical" evidence="1">
    <location>
        <begin position="76"/>
        <end position="93"/>
    </location>
</feature>
<organism evidence="2 3">
    <name type="scientific">Clostridium mobile</name>
    <dbReference type="NCBI Taxonomy" id="2841512"/>
    <lineage>
        <taxon>Bacteria</taxon>
        <taxon>Bacillati</taxon>
        <taxon>Bacillota</taxon>
        <taxon>Clostridia</taxon>
        <taxon>Eubacteriales</taxon>
        <taxon>Clostridiaceae</taxon>
        <taxon>Clostridium</taxon>
    </lineage>
</organism>
<proteinExistence type="predicted"/>
<dbReference type="RefSeq" id="WP_216438744.1">
    <property type="nucleotide sequence ID" value="NZ_JAHLQF010000002.1"/>
</dbReference>
<keyword evidence="3" id="KW-1185">Reference proteome</keyword>
<comment type="caution">
    <text evidence="2">The sequence shown here is derived from an EMBL/GenBank/DDBJ whole genome shotgun (WGS) entry which is preliminary data.</text>
</comment>
<gene>
    <name evidence="2" type="ORF">KQI86_07940</name>
</gene>
<feature type="transmembrane region" description="Helical" evidence="1">
    <location>
        <begin position="46"/>
        <end position="64"/>
    </location>
</feature>
<protein>
    <recommendedName>
        <fullName evidence="4">Zinc ribbon domain-containing protein</fullName>
    </recommendedName>
</protein>
<evidence type="ECO:0000256" key="1">
    <source>
        <dbReference type="SAM" id="Phobius"/>
    </source>
</evidence>
<reference evidence="2 3" key="1">
    <citation type="submission" date="2021-06" db="EMBL/GenBank/DDBJ databases">
        <authorList>
            <person name="Sun Q."/>
            <person name="Li D."/>
        </authorList>
    </citation>
    <scope>NUCLEOTIDE SEQUENCE [LARGE SCALE GENOMIC DNA]</scope>
    <source>
        <strain evidence="2 3">MSJ-11</strain>
    </source>
</reference>
<dbReference type="Proteomes" id="UP000726170">
    <property type="component" value="Unassembled WGS sequence"/>
</dbReference>
<feature type="transmembrane region" description="Helical" evidence="1">
    <location>
        <begin position="14"/>
        <end position="34"/>
    </location>
</feature>
<evidence type="ECO:0008006" key="4">
    <source>
        <dbReference type="Google" id="ProtNLM"/>
    </source>
</evidence>
<sequence>MNNYDYKKETKKTYSWPVIIMFTIVFWPFGFYLIYKKLNSNNKEKFVRYISYFCFFMTVAGILATLTSPEDATESIPPTIVFFVIGLALFRLYKKLIFKAEKHERYISMIIDGKEFIIDNIAGAMSLPVHAVKKDLKDMINKGYFQGAYINDITNEIVFPKPNKKNVNETTPNYEPKIQAKAVTCKGCGAPNRVTTSVAECEYCGSPL</sequence>
<evidence type="ECO:0000313" key="3">
    <source>
        <dbReference type="Proteomes" id="UP000726170"/>
    </source>
</evidence>
<keyword evidence="1" id="KW-0472">Membrane</keyword>
<accession>A0ABS6EGU6</accession>